<keyword evidence="3" id="KW-1185">Reference proteome</keyword>
<dbReference type="PANTHER" id="PTHR39606:SF1">
    <property type="entry name" value="CELL SURFACE PROTEIN"/>
    <property type="match status" value="1"/>
</dbReference>
<dbReference type="AlphaFoldDB" id="A0AAV9G7Y9"/>
<evidence type="ECO:0000256" key="1">
    <source>
        <dbReference type="SAM" id="MobiDB-lite"/>
    </source>
</evidence>
<dbReference type="EMBL" id="MU865981">
    <property type="protein sequence ID" value="KAK4444135.1"/>
    <property type="molecule type" value="Genomic_DNA"/>
</dbReference>
<reference evidence="2" key="2">
    <citation type="submission" date="2023-05" db="EMBL/GenBank/DDBJ databases">
        <authorList>
            <consortium name="Lawrence Berkeley National Laboratory"/>
            <person name="Steindorff A."/>
            <person name="Hensen N."/>
            <person name="Bonometti L."/>
            <person name="Westerberg I."/>
            <person name="Brannstrom I.O."/>
            <person name="Guillou S."/>
            <person name="Cros-Aarteil S."/>
            <person name="Calhoun S."/>
            <person name="Haridas S."/>
            <person name="Kuo A."/>
            <person name="Mondo S."/>
            <person name="Pangilinan J."/>
            <person name="Riley R."/>
            <person name="Labutti K."/>
            <person name="Andreopoulos B."/>
            <person name="Lipzen A."/>
            <person name="Chen C."/>
            <person name="Yanf M."/>
            <person name="Daum C."/>
            <person name="Ng V."/>
            <person name="Clum A."/>
            <person name="Ohm R."/>
            <person name="Martin F."/>
            <person name="Silar P."/>
            <person name="Natvig D."/>
            <person name="Lalanne C."/>
            <person name="Gautier V."/>
            <person name="Ament-Velasquez S.L."/>
            <person name="Kruys A."/>
            <person name="Hutchinson M.I."/>
            <person name="Powell A.J."/>
            <person name="Barry K."/>
            <person name="Miller A.N."/>
            <person name="Grigoriev I.V."/>
            <person name="Debuchy R."/>
            <person name="Gladieux P."/>
            <person name="Thoren M.H."/>
            <person name="Johannesson H."/>
        </authorList>
    </citation>
    <scope>NUCLEOTIDE SEQUENCE</scope>
    <source>
        <strain evidence="2">PSN243</strain>
    </source>
</reference>
<organism evidence="2 3">
    <name type="scientific">Podospora aff. communis PSN243</name>
    <dbReference type="NCBI Taxonomy" id="3040156"/>
    <lineage>
        <taxon>Eukaryota</taxon>
        <taxon>Fungi</taxon>
        <taxon>Dikarya</taxon>
        <taxon>Ascomycota</taxon>
        <taxon>Pezizomycotina</taxon>
        <taxon>Sordariomycetes</taxon>
        <taxon>Sordariomycetidae</taxon>
        <taxon>Sordariales</taxon>
        <taxon>Podosporaceae</taxon>
        <taxon>Podospora</taxon>
    </lineage>
</organism>
<proteinExistence type="predicted"/>
<feature type="compositionally biased region" description="Polar residues" evidence="1">
    <location>
        <begin position="1"/>
        <end position="20"/>
    </location>
</feature>
<accession>A0AAV9G7Y9</accession>
<sequence>MATNYNNTIPAGTGNNNTPEGTYGPHTTRLANAADPRVDSDRDNRGAAPTRTSTTNTGITSTAGPTPGGATGENTGERVARGIKGVVAQGHGMTESLRGNINSGIDSLLGDTEKLPRDEAVARAGDREVLNKEFEKKGTIHKNFN</sequence>
<evidence type="ECO:0000313" key="2">
    <source>
        <dbReference type="EMBL" id="KAK4444135.1"/>
    </source>
</evidence>
<gene>
    <name evidence="2" type="ORF">QBC34DRAFT_498520</name>
</gene>
<dbReference type="Proteomes" id="UP001321760">
    <property type="component" value="Unassembled WGS sequence"/>
</dbReference>
<comment type="caution">
    <text evidence="2">The sequence shown here is derived from an EMBL/GenBank/DDBJ whole genome shotgun (WGS) entry which is preliminary data.</text>
</comment>
<reference evidence="2" key="1">
    <citation type="journal article" date="2023" name="Mol. Phylogenet. Evol.">
        <title>Genome-scale phylogeny and comparative genomics of the fungal order Sordariales.</title>
        <authorList>
            <person name="Hensen N."/>
            <person name="Bonometti L."/>
            <person name="Westerberg I."/>
            <person name="Brannstrom I.O."/>
            <person name="Guillou S."/>
            <person name="Cros-Aarteil S."/>
            <person name="Calhoun S."/>
            <person name="Haridas S."/>
            <person name="Kuo A."/>
            <person name="Mondo S."/>
            <person name="Pangilinan J."/>
            <person name="Riley R."/>
            <person name="LaButti K."/>
            <person name="Andreopoulos B."/>
            <person name="Lipzen A."/>
            <person name="Chen C."/>
            <person name="Yan M."/>
            <person name="Daum C."/>
            <person name="Ng V."/>
            <person name="Clum A."/>
            <person name="Steindorff A."/>
            <person name="Ohm R.A."/>
            <person name="Martin F."/>
            <person name="Silar P."/>
            <person name="Natvig D.O."/>
            <person name="Lalanne C."/>
            <person name="Gautier V."/>
            <person name="Ament-Velasquez S.L."/>
            <person name="Kruys A."/>
            <person name="Hutchinson M.I."/>
            <person name="Powell A.J."/>
            <person name="Barry K."/>
            <person name="Miller A.N."/>
            <person name="Grigoriev I.V."/>
            <person name="Debuchy R."/>
            <person name="Gladieux P."/>
            <person name="Hiltunen Thoren M."/>
            <person name="Johannesson H."/>
        </authorList>
    </citation>
    <scope>NUCLEOTIDE SEQUENCE</scope>
    <source>
        <strain evidence="2">PSN243</strain>
    </source>
</reference>
<evidence type="ECO:0008006" key="4">
    <source>
        <dbReference type="Google" id="ProtNLM"/>
    </source>
</evidence>
<protein>
    <recommendedName>
        <fullName evidence="4">CsbD-like domain-containing protein</fullName>
    </recommendedName>
</protein>
<dbReference type="PANTHER" id="PTHR39606">
    <property type="entry name" value="SURFACE PROTEIN, PUTATIVE-RELATED"/>
    <property type="match status" value="1"/>
</dbReference>
<name>A0AAV9G7Y9_9PEZI</name>
<feature type="compositionally biased region" description="Basic and acidic residues" evidence="1">
    <location>
        <begin position="36"/>
        <end position="45"/>
    </location>
</feature>
<feature type="compositionally biased region" description="Low complexity" evidence="1">
    <location>
        <begin position="49"/>
        <end position="65"/>
    </location>
</feature>
<feature type="region of interest" description="Disordered" evidence="1">
    <location>
        <begin position="1"/>
        <end position="76"/>
    </location>
</feature>
<evidence type="ECO:0000313" key="3">
    <source>
        <dbReference type="Proteomes" id="UP001321760"/>
    </source>
</evidence>